<name>X1DA41_9ZZZZ</name>
<reference evidence="2" key="1">
    <citation type="journal article" date="2014" name="Front. Microbiol.">
        <title>High frequency of phylogenetically diverse reductive dehalogenase-homologous genes in deep subseafloor sedimentary metagenomes.</title>
        <authorList>
            <person name="Kawai M."/>
            <person name="Futagami T."/>
            <person name="Toyoda A."/>
            <person name="Takaki Y."/>
            <person name="Nishi S."/>
            <person name="Hori S."/>
            <person name="Arai W."/>
            <person name="Tsubouchi T."/>
            <person name="Morono Y."/>
            <person name="Uchiyama I."/>
            <person name="Ito T."/>
            <person name="Fujiyama A."/>
            <person name="Inagaki F."/>
            <person name="Takami H."/>
        </authorList>
    </citation>
    <scope>NUCLEOTIDE SEQUENCE</scope>
    <source>
        <strain evidence="2">Expedition CK06-06</strain>
    </source>
</reference>
<organism evidence="2">
    <name type="scientific">marine sediment metagenome</name>
    <dbReference type="NCBI Taxonomy" id="412755"/>
    <lineage>
        <taxon>unclassified sequences</taxon>
        <taxon>metagenomes</taxon>
        <taxon>ecological metagenomes</taxon>
    </lineage>
</organism>
<dbReference type="Gene3D" id="3.40.50.150">
    <property type="entry name" value="Vaccinia Virus protein VP39"/>
    <property type="match status" value="1"/>
</dbReference>
<dbReference type="EMBL" id="BART01020869">
    <property type="protein sequence ID" value="GAG93291.1"/>
    <property type="molecule type" value="Genomic_DNA"/>
</dbReference>
<feature type="domain" description="Methyltransferase type 11" evidence="1">
    <location>
        <begin position="14"/>
        <end position="62"/>
    </location>
</feature>
<sequence>HCKWVGIDIKKTDLTTHVCSVTRMPFKDNSFDYVIGSQTLEHWKKPRKALKEIYRVLRPKGEASLTAPIHLHGSDIFVSGDFNSIERVFLKSGFDIRKVETWRKNYCDLGPYLSEYAKKHLRKVGIFNYKERTSYIIHCILVKSKDRVKF</sequence>
<dbReference type="CDD" id="cd02440">
    <property type="entry name" value="AdoMet_MTases"/>
    <property type="match status" value="1"/>
</dbReference>
<evidence type="ECO:0000313" key="2">
    <source>
        <dbReference type="EMBL" id="GAG93291.1"/>
    </source>
</evidence>
<accession>X1DA41</accession>
<dbReference type="Pfam" id="PF08241">
    <property type="entry name" value="Methyltransf_11"/>
    <property type="match status" value="1"/>
</dbReference>
<proteinExistence type="predicted"/>
<gene>
    <name evidence="2" type="ORF">S01H4_38665</name>
</gene>
<dbReference type="GO" id="GO:0008757">
    <property type="term" value="F:S-adenosylmethionine-dependent methyltransferase activity"/>
    <property type="evidence" value="ECO:0007669"/>
    <property type="project" value="InterPro"/>
</dbReference>
<protein>
    <recommendedName>
        <fullName evidence="1">Methyltransferase type 11 domain-containing protein</fullName>
    </recommendedName>
</protein>
<dbReference type="InterPro" id="IPR029063">
    <property type="entry name" value="SAM-dependent_MTases_sf"/>
</dbReference>
<feature type="non-terminal residue" evidence="2">
    <location>
        <position position="1"/>
    </location>
</feature>
<dbReference type="SUPFAM" id="SSF53335">
    <property type="entry name" value="S-adenosyl-L-methionine-dependent methyltransferases"/>
    <property type="match status" value="1"/>
</dbReference>
<dbReference type="AlphaFoldDB" id="X1DA41"/>
<evidence type="ECO:0000259" key="1">
    <source>
        <dbReference type="Pfam" id="PF08241"/>
    </source>
</evidence>
<comment type="caution">
    <text evidence="2">The sequence shown here is derived from an EMBL/GenBank/DDBJ whole genome shotgun (WGS) entry which is preliminary data.</text>
</comment>
<dbReference type="InterPro" id="IPR013216">
    <property type="entry name" value="Methyltransf_11"/>
</dbReference>